<evidence type="ECO:0000313" key="2">
    <source>
        <dbReference type="Proteomes" id="UP000008388"/>
    </source>
</evidence>
<name>F8SJD6_BPPA3</name>
<evidence type="ECO:0000313" key="1">
    <source>
        <dbReference type="EMBL" id="AEH03723.1"/>
    </source>
</evidence>
<proteinExistence type="predicted"/>
<accession>F8SJD6</accession>
<sequence>MNLSKEDMGVVVAHLYDAIINWRIRGIKFTTEDMVRLGKQYNITKRSILDIIAGMMRWDMINRLTAVASLGDRADALIDGTILGYYAFVAEDKTIRDIPQLGLVLKEARVTRSEEWYQKGHLVVAMTRESLISNIAATVQVKRADGDWRSNDEYSSGFADYVTAIARRLFVEFIDRGIQTNCQDVDQLIKRMQIIGAVDYNGYFVNFDNRKYLISFRDNIDIDELCDYQTRKAEYVLGPQHEECISERDFKAFTETMSDIGFVVAQNDISSSHMSFALGGVYPLRVTVQVIGLEEPFKPFMIKE</sequence>
<dbReference type="EMBL" id="HQ630627">
    <property type="protein sequence ID" value="AEH03723.1"/>
    <property type="molecule type" value="Genomic_DNA"/>
</dbReference>
<keyword evidence="2" id="KW-1185">Reference proteome</keyword>
<dbReference type="RefSeq" id="YP_009217379.1">
    <property type="nucleotide sequence ID" value="NC_028999.1"/>
</dbReference>
<protein>
    <submittedName>
        <fullName evidence="1">Uncharacterized protein 300</fullName>
    </submittedName>
</protein>
<dbReference type="KEGG" id="vg:26643828"/>
<organismHost>
    <name type="scientific">Pseudomonas aeruginosa</name>
    <dbReference type="NCBI Taxonomy" id="287"/>
</organismHost>
<organism evidence="1 2">
    <name type="scientific">Pseudomonas phage PhiPA3</name>
    <name type="common">Pseudomonas aeruginosa phage PhiPA3</name>
    <dbReference type="NCBI Taxonomy" id="998086"/>
    <lineage>
        <taxon>Viruses</taxon>
        <taxon>Duplodnaviria</taxon>
        <taxon>Heunggongvirae</taxon>
        <taxon>Uroviricota</taxon>
        <taxon>Caudoviricetes</taxon>
        <taxon>Chimalliviridae</taxon>
        <taxon>Miltoncavirus</taxon>
        <taxon>Miltoncavirus PhiPA3</taxon>
    </lineage>
</organism>
<dbReference type="GeneID" id="26643828"/>
<dbReference type="Proteomes" id="UP000008388">
    <property type="component" value="Segment"/>
</dbReference>
<gene>
    <name evidence="1" type="primary">300</name>
</gene>
<reference evidence="1 2" key="1">
    <citation type="journal article" date="2011" name="Microbiology">
        <title>The Pseudomonas aeruginosa generalized transducing phage phiPA3 is a new member of the phiKZ-like group of 'jumbo' phages, and infects model laboratory strains and clinical isolates from cystic fibrosis patients.</title>
        <authorList>
            <person name="Monson R."/>
            <person name="Foulds I."/>
            <person name="Foweraker J."/>
            <person name="Welch M."/>
            <person name="Salmond G.P."/>
        </authorList>
    </citation>
    <scope>NUCLEOTIDE SEQUENCE [LARGE SCALE GENOMIC DNA]</scope>
</reference>